<proteinExistence type="predicted"/>
<dbReference type="Proteomes" id="UP000662314">
    <property type="component" value="Unassembled WGS sequence"/>
</dbReference>
<comment type="caution">
    <text evidence="1">The sequence shown here is derived from an EMBL/GenBank/DDBJ whole genome shotgun (WGS) entry which is preliminary data.</text>
</comment>
<dbReference type="EMBL" id="JAECZA010000316">
    <property type="protein sequence ID" value="MBH8578235.1"/>
    <property type="molecule type" value="Genomic_DNA"/>
</dbReference>
<organism evidence="1 2">
    <name type="scientific">Dendronalium phyllosphericum CENA369</name>
    <dbReference type="NCBI Taxonomy" id="1725256"/>
    <lineage>
        <taxon>Bacteria</taxon>
        <taxon>Bacillati</taxon>
        <taxon>Cyanobacteriota</taxon>
        <taxon>Cyanophyceae</taxon>
        <taxon>Nostocales</taxon>
        <taxon>Nostocaceae</taxon>
        <taxon>Dendronalium</taxon>
        <taxon>Dendronalium phyllosphericum</taxon>
    </lineage>
</organism>
<reference evidence="1 2" key="1">
    <citation type="journal article" date="2021" name="Int. J. Syst. Evol. Microbiol.">
        <title>Amazonocrinis nigriterrae gen. nov., sp. nov., Atlanticothrix silvestris gen. nov., sp. nov. and Dendronalium phyllosphericum gen. nov., sp. nov., nostocacean cyanobacteria from Brazilian environments.</title>
        <authorList>
            <person name="Alvarenga D.O."/>
            <person name="Andreote A.P.D."/>
            <person name="Branco L.H.Z."/>
            <person name="Delbaje E."/>
            <person name="Cruz R.B."/>
            <person name="Varani A.M."/>
            <person name="Fiore M.F."/>
        </authorList>
    </citation>
    <scope>NUCLEOTIDE SEQUENCE [LARGE SCALE GENOMIC DNA]</scope>
    <source>
        <strain evidence="1 2">CENA369</strain>
    </source>
</reference>
<accession>A0A8J7I8Q9</accession>
<name>A0A8J7I8Q9_9NOST</name>
<sequence length="1112" mass="127304">MVEKRQQPESATFRPSDFMRARRPYLFSDTQVVGEPLLDRNFLEYHLETLTSRSQEKDFEHFCRRLAEKELCPNLLPQTGPTGGGDSKVDSETYPVSDAVSLRWYEGVGREAASERWAFAVSAKQQWRSKVRSDVQGIVETQRSYTLIYFISSRYIKDKDRANIEDELRKQYNIYVRVLDRTWILDKVFQNKRENLAVETLKINLPLTPAVKKGALDTSREAELKELETQIKDPIRYQGVEYQLVEDCLEAAILSRELELPRVEVEGRFARAERIAEQYGMHQQKLRCAYAKAWTAYWWHDDFHTFNRIYDDVERLAIESSQVTDIEKLANLWQLLWTTVQRSQLEAYDAKLEARTKTLHTELQRLQADQDRPSTALQARSIELLMDLSESRHEPAELKRILEEFRKVFAEGEGLVNFPVAPLIEILMELGKYLPDDPGFDELFEAVLILSQQRESKATSGRMLLTRGRQKLLGGNRYEAIHLLGRAQHNLAMRECHGELIAALSLCASAYESIGLLWAARSNMLLAASQAFNEYWENSTITIQAFACLQRLVWLELQLGRIPITLAWIETSTVIAQAIGLNEEAKEKFIKERETQDAVLGILLLKTALKDLQCLEFLPAVLEELGFHHSFMASLYALGYEDYLRSEGWIPEEEDEASVRKFFNDWIAQPASHDLPELPEFLAEGTVELRSQVLGCNVVAEVLNNSRSLFIAESILAAFEAFLATSLDSQLFPHQPNIRFQIVSSGSVANVIDFHIKEEGGETLETLIEVKHSVNESYIADLNSESLGKTLAELIIRVIFKIAFVSNPEQYFKGLLQDELAFSRALDFTNVAIAVWNILGKSPKLQLMDWKLSDSDKHFPPQRTNAWNNETVQNISEERANVFSPKPGHGEPPPELKSVDHLKHRERKVFSLLDIHLWDKASWSGTGFGLIPNNRNLPLLELALLFQDENASKKIFYQWRKDIGDEDVEEKIRVSIITGIDADNPAAYRVVIGMNPDWLKASSDSQFILTYRINTMNPRDSRNLDQFIDMFEKLGFYILTPGCVSQDGSSANFFTELGILKKQIFIRPAWQIGEHDFDVCGIQPDDKVIIPEDVKDPPVVSALARLRKLKYR</sequence>
<gene>
    <name evidence="1" type="ORF">I8752_35890</name>
</gene>
<evidence type="ECO:0000313" key="2">
    <source>
        <dbReference type="Proteomes" id="UP000662314"/>
    </source>
</evidence>
<keyword evidence="2" id="KW-1185">Reference proteome</keyword>
<dbReference type="RefSeq" id="WP_214436905.1">
    <property type="nucleotide sequence ID" value="NZ_CAWPUQ010000255.1"/>
</dbReference>
<evidence type="ECO:0000313" key="1">
    <source>
        <dbReference type="EMBL" id="MBH8578235.1"/>
    </source>
</evidence>
<protein>
    <submittedName>
        <fullName evidence="1">Uncharacterized protein</fullName>
    </submittedName>
</protein>
<dbReference type="AlphaFoldDB" id="A0A8J7I8Q9"/>